<evidence type="ECO:0000313" key="4">
    <source>
        <dbReference type="Proteomes" id="UP000569732"/>
    </source>
</evidence>
<dbReference type="GO" id="GO:0008237">
    <property type="term" value="F:metallopeptidase activity"/>
    <property type="evidence" value="ECO:0007669"/>
    <property type="project" value="UniProtKB-KW"/>
</dbReference>
<keyword evidence="3" id="KW-0482">Metalloprotease</keyword>
<dbReference type="RefSeq" id="WP_180567922.1">
    <property type="nucleotide sequence ID" value="NZ_JACCKB010000008.1"/>
</dbReference>
<feature type="transmembrane region" description="Helical" evidence="1">
    <location>
        <begin position="278"/>
        <end position="299"/>
    </location>
</feature>
<organism evidence="3 4">
    <name type="scientific">Spartinivicinus marinus</name>
    <dbReference type="NCBI Taxonomy" id="2994442"/>
    <lineage>
        <taxon>Bacteria</taxon>
        <taxon>Pseudomonadati</taxon>
        <taxon>Pseudomonadota</taxon>
        <taxon>Gammaproteobacteria</taxon>
        <taxon>Oceanospirillales</taxon>
        <taxon>Zooshikellaceae</taxon>
        <taxon>Spartinivicinus</taxon>
    </lineage>
</organism>
<keyword evidence="1" id="KW-0812">Transmembrane</keyword>
<name>A0A853I8L0_9GAMM</name>
<dbReference type="GO" id="GO:0080120">
    <property type="term" value="P:CAAX-box protein maturation"/>
    <property type="evidence" value="ECO:0007669"/>
    <property type="project" value="UniProtKB-ARBA"/>
</dbReference>
<reference evidence="3 4" key="1">
    <citation type="submission" date="2020-07" db="EMBL/GenBank/DDBJ databases">
        <title>Endozoicomonas sp. nov., isolated from sediment.</title>
        <authorList>
            <person name="Gu T."/>
        </authorList>
    </citation>
    <scope>NUCLEOTIDE SEQUENCE [LARGE SCALE GENOMIC DNA]</scope>
    <source>
        <strain evidence="3 4">SM1973</strain>
    </source>
</reference>
<dbReference type="EMBL" id="JACCKB010000008">
    <property type="protein sequence ID" value="NYZ65897.1"/>
    <property type="molecule type" value="Genomic_DNA"/>
</dbReference>
<feature type="transmembrane region" description="Helical" evidence="1">
    <location>
        <begin position="163"/>
        <end position="185"/>
    </location>
</feature>
<feature type="transmembrane region" description="Helical" evidence="1">
    <location>
        <begin position="46"/>
        <end position="79"/>
    </location>
</feature>
<feature type="transmembrane region" description="Helical" evidence="1">
    <location>
        <begin position="191"/>
        <end position="217"/>
    </location>
</feature>
<dbReference type="InterPro" id="IPR003675">
    <property type="entry name" value="Rce1/LyrA-like_dom"/>
</dbReference>
<feature type="transmembrane region" description="Helical" evidence="1">
    <location>
        <begin position="132"/>
        <end position="151"/>
    </location>
</feature>
<dbReference type="GO" id="GO:0004175">
    <property type="term" value="F:endopeptidase activity"/>
    <property type="evidence" value="ECO:0007669"/>
    <property type="project" value="UniProtKB-ARBA"/>
</dbReference>
<dbReference type="Proteomes" id="UP000569732">
    <property type="component" value="Unassembled WGS sequence"/>
</dbReference>
<keyword evidence="3" id="KW-0645">Protease</keyword>
<keyword evidence="3" id="KW-0378">Hydrolase</keyword>
<sequence length="301" mass="33486">MNIQSLNHITTLLPTNTLIVFSLLSLAILSYWLPSRSQKAVVSRPWFSLLCITLAAAWLFSFVHLLGIIWLVLLGFCLFYSQQLNQAWAKYLLHTCAVILALALALHLLPGFNNPVILPTTTISHDAPTFQLFANLDKAVAGLLILGLLNTTGTNRYLKQLKINGHLIALAILVPLTVGLMMNVIQLDIKIGWITLVFAWINLLFTCIAEEAFFRLLIQAPLAQSLRRIKYSQWIVVSIMGLLFGLAHLGGGLQFAIMAALAGFGFSLVYQRTRSIELTVLTHFGLNIVHFICFTYPLANQ</sequence>
<feature type="transmembrane region" description="Helical" evidence="1">
    <location>
        <begin position="229"/>
        <end position="247"/>
    </location>
</feature>
<evidence type="ECO:0000313" key="3">
    <source>
        <dbReference type="EMBL" id="NYZ65897.1"/>
    </source>
</evidence>
<feature type="domain" description="CAAX prenyl protease 2/Lysostaphin resistance protein A-like" evidence="2">
    <location>
        <begin position="194"/>
        <end position="289"/>
    </location>
</feature>
<comment type="caution">
    <text evidence="3">The sequence shown here is derived from an EMBL/GenBank/DDBJ whole genome shotgun (WGS) entry which is preliminary data.</text>
</comment>
<feature type="transmembrane region" description="Helical" evidence="1">
    <location>
        <begin position="91"/>
        <end position="112"/>
    </location>
</feature>
<keyword evidence="1" id="KW-0472">Membrane</keyword>
<protein>
    <submittedName>
        <fullName evidence="3">CPBP family intramembrane metalloprotease</fullName>
    </submittedName>
</protein>
<proteinExistence type="predicted"/>
<dbReference type="AlphaFoldDB" id="A0A853I8L0"/>
<accession>A0A853I8L0</accession>
<evidence type="ECO:0000259" key="2">
    <source>
        <dbReference type="Pfam" id="PF02517"/>
    </source>
</evidence>
<feature type="transmembrane region" description="Helical" evidence="1">
    <location>
        <begin position="12"/>
        <end position="34"/>
    </location>
</feature>
<evidence type="ECO:0000256" key="1">
    <source>
        <dbReference type="SAM" id="Phobius"/>
    </source>
</evidence>
<gene>
    <name evidence="3" type="ORF">H0A36_07705</name>
</gene>
<keyword evidence="1" id="KW-1133">Transmembrane helix</keyword>
<dbReference type="Pfam" id="PF02517">
    <property type="entry name" value="Rce1-like"/>
    <property type="match status" value="1"/>
</dbReference>
<keyword evidence="4" id="KW-1185">Reference proteome</keyword>